<proteinExistence type="predicted"/>
<gene>
    <name evidence="1" type="ORF">PENARI_c017G00901</name>
</gene>
<evidence type="ECO:0000313" key="2">
    <source>
        <dbReference type="Proteomes" id="UP000177622"/>
    </source>
</evidence>
<dbReference type="AlphaFoldDB" id="A0A1F5LBE6"/>
<dbReference type="RefSeq" id="XP_022485700.1">
    <property type="nucleotide sequence ID" value="XM_022634235.1"/>
</dbReference>
<reference evidence="1 2" key="1">
    <citation type="journal article" date="2016" name="Sci. Rep.">
        <title>Penicillium arizonense, a new, genome sequenced fungal species, reveals a high chemical diversity in secreted metabolites.</title>
        <authorList>
            <person name="Grijseels S."/>
            <person name="Nielsen J.C."/>
            <person name="Randelovic M."/>
            <person name="Nielsen J."/>
            <person name="Nielsen K.F."/>
            <person name="Workman M."/>
            <person name="Frisvad J.C."/>
        </authorList>
    </citation>
    <scope>NUCLEOTIDE SEQUENCE [LARGE SCALE GENOMIC DNA]</scope>
    <source>
        <strain evidence="1 2">CBS 141311</strain>
    </source>
</reference>
<evidence type="ECO:0000313" key="1">
    <source>
        <dbReference type="EMBL" id="OGE50251.1"/>
    </source>
</evidence>
<comment type="caution">
    <text evidence="1">The sequence shown here is derived from an EMBL/GenBank/DDBJ whole genome shotgun (WGS) entry which is preliminary data.</text>
</comment>
<name>A0A1F5LBE6_PENAI</name>
<organism evidence="1 2">
    <name type="scientific">Penicillium arizonense</name>
    <dbReference type="NCBI Taxonomy" id="1835702"/>
    <lineage>
        <taxon>Eukaryota</taxon>
        <taxon>Fungi</taxon>
        <taxon>Dikarya</taxon>
        <taxon>Ascomycota</taxon>
        <taxon>Pezizomycotina</taxon>
        <taxon>Eurotiomycetes</taxon>
        <taxon>Eurotiomycetidae</taxon>
        <taxon>Eurotiales</taxon>
        <taxon>Aspergillaceae</taxon>
        <taxon>Penicillium</taxon>
    </lineage>
</organism>
<keyword evidence="2" id="KW-1185">Reference proteome</keyword>
<protein>
    <submittedName>
        <fullName evidence="1">Uncharacterized protein</fullName>
    </submittedName>
</protein>
<dbReference type="GeneID" id="34578969"/>
<dbReference type="EMBL" id="LXJU01000017">
    <property type="protein sequence ID" value="OGE50251.1"/>
    <property type="molecule type" value="Genomic_DNA"/>
</dbReference>
<dbReference type="Proteomes" id="UP000177622">
    <property type="component" value="Unassembled WGS sequence"/>
</dbReference>
<accession>A0A1F5LBE6</accession>
<sequence>MPIIAATRGEMISPTVFCPGDVYGAPLFPNCDLISQTIVDGCLECLSTIRDYNFFPIDDAQSVRVCYNTAGSTLFHLAIQLCRAGNLEEDDFESIMKWLIKASGSSVGVWDDIYVLPGPFHGAVGIPNLPLDPPTSILQHALEQAWMPLGVTEDLIVWHMGSSPVPDPKVAAMLDLWTRWEIIPRVSLNIAVWATLHNASLSQAEEDPLLANGPHAAARLPSSPSQLSFETPLRVAV</sequence>